<feature type="domain" description="RRM" evidence="3">
    <location>
        <begin position="12"/>
        <end position="90"/>
    </location>
</feature>
<dbReference type="Proteomes" id="UP000001064">
    <property type="component" value="Unassembled WGS sequence"/>
</dbReference>
<dbReference type="OrthoDB" id="302770at2759"/>
<dbReference type="InterPro" id="IPR006536">
    <property type="entry name" value="HnRNP-L/PTB"/>
</dbReference>
<dbReference type="InterPro" id="IPR035979">
    <property type="entry name" value="RBD_domain_sf"/>
</dbReference>
<dbReference type="VEuPathDB" id="AmoebaDB:DICPUDRAFT_55687"/>
<feature type="domain" description="RRM" evidence="3">
    <location>
        <begin position="363"/>
        <end position="437"/>
    </location>
</feature>
<proteinExistence type="predicted"/>
<reference evidence="5" key="1">
    <citation type="journal article" date="2011" name="Genome Biol.">
        <title>Comparative genomics of the social amoebae Dictyostelium discoideum and Dictyostelium purpureum.</title>
        <authorList>
            <consortium name="US DOE Joint Genome Institute (JGI-PGF)"/>
            <person name="Sucgang R."/>
            <person name="Kuo A."/>
            <person name="Tian X."/>
            <person name="Salerno W."/>
            <person name="Parikh A."/>
            <person name="Feasley C.L."/>
            <person name="Dalin E."/>
            <person name="Tu H."/>
            <person name="Huang E."/>
            <person name="Barry K."/>
            <person name="Lindquist E."/>
            <person name="Shapiro H."/>
            <person name="Bruce D."/>
            <person name="Schmutz J."/>
            <person name="Salamov A."/>
            <person name="Fey P."/>
            <person name="Gaudet P."/>
            <person name="Anjard C."/>
            <person name="Babu M.M."/>
            <person name="Basu S."/>
            <person name="Bushmanova Y."/>
            <person name="van der Wel H."/>
            <person name="Katoh-Kurasawa M."/>
            <person name="Dinh C."/>
            <person name="Coutinho P.M."/>
            <person name="Saito T."/>
            <person name="Elias M."/>
            <person name="Schaap P."/>
            <person name="Kay R.R."/>
            <person name="Henrissat B."/>
            <person name="Eichinger L."/>
            <person name="Rivero F."/>
            <person name="Putnam N.H."/>
            <person name="West C.M."/>
            <person name="Loomis W.F."/>
            <person name="Chisholm R.L."/>
            <person name="Shaulsky G."/>
            <person name="Strassmann J.E."/>
            <person name="Queller D.C."/>
            <person name="Kuspa A."/>
            <person name="Grigoriev I.V."/>
        </authorList>
    </citation>
    <scope>NUCLEOTIDE SEQUENCE [LARGE SCALE GENOMIC DNA]</scope>
    <source>
        <strain evidence="5">QSDP1</strain>
    </source>
</reference>
<dbReference type="Gene3D" id="3.30.70.330">
    <property type="match status" value="4"/>
</dbReference>
<feature type="compositionally biased region" description="Low complexity" evidence="2">
    <location>
        <begin position="621"/>
        <end position="663"/>
    </location>
</feature>
<dbReference type="GeneID" id="10499478"/>
<evidence type="ECO:0000256" key="2">
    <source>
        <dbReference type="SAM" id="MobiDB-lite"/>
    </source>
</evidence>
<dbReference type="AlphaFoldDB" id="F0ZN83"/>
<keyword evidence="5" id="KW-1185">Reference proteome</keyword>
<dbReference type="CDD" id="cd12421">
    <property type="entry name" value="RRM1_PTBP1_hnRNPL_like"/>
    <property type="match status" value="1"/>
</dbReference>
<dbReference type="InParanoid" id="F0ZN83"/>
<evidence type="ECO:0000313" key="5">
    <source>
        <dbReference type="Proteomes" id="UP000001064"/>
    </source>
</evidence>
<feature type="compositionally biased region" description="Low complexity" evidence="2">
    <location>
        <begin position="96"/>
        <end position="170"/>
    </location>
</feature>
<dbReference type="SUPFAM" id="SSF54928">
    <property type="entry name" value="RNA-binding domain, RBD"/>
    <property type="match status" value="3"/>
</dbReference>
<gene>
    <name evidence="4" type="ORF">DICPUDRAFT_55687</name>
</gene>
<dbReference type="InterPro" id="IPR000504">
    <property type="entry name" value="RRM_dom"/>
</dbReference>
<feature type="compositionally biased region" description="Low complexity" evidence="2">
    <location>
        <begin position="273"/>
        <end position="296"/>
    </location>
</feature>
<dbReference type="GO" id="GO:0043484">
    <property type="term" value="P:regulation of RNA splicing"/>
    <property type="evidence" value="ECO:0000318"/>
    <property type="project" value="GO_Central"/>
</dbReference>
<dbReference type="InterPro" id="IPR012677">
    <property type="entry name" value="Nucleotide-bd_a/b_plait_sf"/>
</dbReference>
<dbReference type="GO" id="GO:0006397">
    <property type="term" value="P:mRNA processing"/>
    <property type="evidence" value="ECO:0007669"/>
    <property type="project" value="InterPro"/>
</dbReference>
<dbReference type="KEGG" id="dpp:DICPUDRAFT_55687"/>
<dbReference type="FunCoup" id="F0ZN83">
    <property type="interactions" value="4"/>
</dbReference>
<protein>
    <recommendedName>
        <fullName evidence="3">RRM domain-containing protein</fullName>
    </recommendedName>
</protein>
<feature type="region of interest" description="Disordered" evidence="2">
    <location>
        <begin position="519"/>
        <end position="569"/>
    </location>
</feature>
<dbReference type="CDD" id="cd12424">
    <property type="entry name" value="RRM3_hnRNPL_like"/>
    <property type="match status" value="1"/>
</dbReference>
<dbReference type="PANTHER" id="PTHR15592">
    <property type="entry name" value="MATRIN 3/NUCLEAR PROTEIN 220-RELATED"/>
    <property type="match status" value="1"/>
</dbReference>
<keyword evidence="1" id="KW-0694">RNA-binding</keyword>
<dbReference type="OMA" id="VEMADEY"/>
<dbReference type="Pfam" id="PF13893">
    <property type="entry name" value="RRM_5"/>
    <property type="match status" value="2"/>
</dbReference>
<feature type="region of interest" description="Disordered" evidence="2">
    <location>
        <begin position="615"/>
        <end position="663"/>
    </location>
</feature>
<sequence length="663" mass="73177">MSKIQNFEVPSAVLHIRSIPAGTTENDLFQITFDQSHKFGKCVSVRLLERYHQALLEMDSIDSATRLLKYSQKNSLLLHGKPVQISYSKSQTINQSNSSSPIHSPVNSSSPSSSYHPRVSSPTYTTTSSSSQQNVFPSSPSTRNHSFPSSPSNNNNNTTTNKTSNGSSNTPPIPGSVLLCTIESQANHSITIDHLYHAFSSCGEVLRIVMFTKNNLQALIEFSSVDNALNAKKTLFGHALFHGGQCKLKLEISKTDRLNITQNTDRAKDYTKSSTPSSQSPSSSSTTSSSSSTPHHQQTHHHQTPSYYQSHRSNDHHHQSHHGGNNHYSQRGNNSNDHHHHHAPTSYHQQTSHHHHNPHNRTTVLIVHGLDENIMTIDRIFNLFSVYGNVQRVKILSTKKGAALVQMEDPQQAELIIRFYHQMPLFKDTLQITYSKHLSITDSHNPESPSLSKNFSDSSLHRFSHPINTYKHLYKPSQTLYFSNVPKDFTEASFIQLLQSHNLPKPIGFKIFSTQLLGGSGSPTTTTTSTTTATSSNTTASVSQPPVANGTNAAQPSSSTSSSTPENKNTDKIVGLLEFQTQTQAVEALVLLNNLVLPNSNYSLRLSFSNSTVLPHPPKVNSNPNTPNNNTPNNNINNSPSTQSPQPQQSSQQSQASPQTKHF</sequence>
<evidence type="ECO:0000313" key="4">
    <source>
        <dbReference type="EMBL" id="EGC34595.1"/>
    </source>
</evidence>
<dbReference type="InterPro" id="IPR055204">
    <property type="entry name" value="HNRNPL_RRM"/>
</dbReference>
<dbReference type="STRING" id="5786.F0ZN83"/>
<accession>F0ZN83</accession>
<dbReference type="Pfam" id="PF22976">
    <property type="entry name" value="RRM_10"/>
    <property type="match status" value="1"/>
</dbReference>
<feature type="region of interest" description="Disordered" evidence="2">
    <location>
        <begin position="263"/>
        <end position="358"/>
    </location>
</feature>
<dbReference type="NCBIfam" id="TIGR01649">
    <property type="entry name" value="hnRNP-L_PTB"/>
    <property type="match status" value="1"/>
</dbReference>
<evidence type="ECO:0000259" key="3">
    <source>
        <dbReference type="PROSITE" id="PS50102"/>
    </source>
</evidence>
<organism evidence="4 5">
    <name type="scientific">Dictyostelium purpureum</name>
    <name type="common">Slime mold</name>
    <dbReference type="NCBI Taxonomy" id="5786"/>
    <lineage>
        <taxon>Eukaryota</taxon>
        <taxon>Amoebozoa</taxon>
        <taxon>Evosea</taxon>
        <taxon>Eumycetozoa</taxon>
        <taxon>Dictyostelia</taxon>
        <taxon>Dictyosteliales</taxon>
        <taxon>Dictyosteliaceae</taxon>
        <taxon>Dictyostelium</taxon>
    </lineage>
</organism>
<feature type="compositionally biased region" description="Low complexity" evidence="2">
    <location>
        <begin position="519"/>
        <end position="543"/>
    </location>
</feature>
<dbReference type="GO" id="GO:0003729">
    <property type="term" value="F:mRNA binding"/>
    <property type="evidence" value="ECO:0000318"/>
    <property type="project" value="GO_Central"/>
</dbReference>
<dbReference type="EMBL" id="GL871091">
    <property type="protein sequence ID" value="EGC34595.1"/>
    <property type="molecule type" value="Genomic_DNA"/>
</dbReference>
<dbReference type="eggNOG" id="KOG1456">
    <property type="taxonomic scope" value="Eukaryota"/>
</dbReference>
<evidence type="ECO:0000256" key="1">
    <source>
        <dbReference type="PROSITE-ProRule" id="PRU00176"/>
    </source>
</evidence>
<feature type="domain" description="RRM" evidence="3">
    <location>
        <begin position="175"/>
        <end position="255"/>
    </location>
</feature>
<feature type="region of interest" description="Disordered" evidence="2">
    <location>
        <begin position="90"/>
        <end position="170"/>
    </location>
</feature>
<dbReference type="SMART" id="SM00360">
    <property type="entry name" value="RRM"/>
    <property type="match status" value="4"/>
</dbReference>
<feature type="compositionally biased region" description="Polar residues" evidence="2">
    <location>
        <begin position="544"/>
        <end position="556"/>
    </location>
</feature>
<dbReference type="PROSITE" id="PS50102">
    <property type="entry name" value="RRM"/>
    <property type="match status" value="3"/>
</dbReference>
<name>F0ZN83_DICPU</name>
<dbReference type="RefSeq" id="XP_003288872.1">
    <property type="nucleotide sequence ID" value="XM_003288824.1"/>
</dbReference>
<dbReference type="GO" id="GO:0005634">
    <property type="term" value="C:nucleus"/>
    <property type="evidence" value="ECO:0000318"/>
    <property type="project" value="GO_Central"/>
</dbReference>